<accession>A0AC58U279</accession>
<dbReference type="RefSeq" id="XP_075103576.1">
    <property type="nucleotide sequence ID" value="XM_075247475.1"/>
</dbReference>
<dbReference type="Proteomes" id="UP000790787">
    <property type="component" value="Chromosome 24"/>
</dbReference>
<organism evidence="1 2">
    <name type="scientific">Nicotiana tabacum</name>
    <name type="common">Common tobacco</name>
    <dbReference type="NCBI Taxonomy" id="4097"/>
    <lineage>
        <taxon>Eukaryota</taxon>
        <taxon>Viridiplantae</taxon>
        <taxon>Streptophyta</taxon>
        <taxon>Embryophyta</taxon>
        <taxon>Tracheophyta</taxon>
        <taxon>Spermatophyta</taxon>
        <taxon>Magnoliopsida</taxon>
        <taxon>eudicotyledons</taxon>
        <taxon>Gunneridae</taxon>
        <taxon>Pentapetalae</taxon>
        <taxon>asterids</taxon>
        <taxon>lamiids</taxon>
        <taxon>Solanales</taxon>
        <taxon>Solanaceae</taxon>
        <taxon>Nicotianoideae</taxon>
        <taxon>Nicotianeae</taxon>
        <taxon>Nicotiana</taxon>
    </lineage>
</organism>
<protein>
    <submittedName>
        <fullName evidence="2">Uncharacterized protein LOC142178146</fullName>
    </submittedName>
</protein>
<sequence length="192" mass="22871">MAEYEVCILRIRMVVDMNIKERLVMRDSDLLIHLVQGEWTTKNAKIILYLDCMKELCKKLTKIEYKHVPRIQNEFADALATLSSMIQHPDKNHIDPIEVEIQDQHAYYFHVDEEPDGKPWYYDIKKFLAAREYLENATTGQERALRRLTNRLFLNKEVLYRRTLDLGLLRCIDATEATNYWKKYMQERAGLT</sequence>
<keyword evidence="1" id="KW-1185">Reference proteome</keyword>
<gene>
    <name evidence="2" type="primary">LOC142178146</name>
</gene>
<name>A0AC58U279_TOBAC</name>
<evidence type="ECO:0000313" key="2">
    <source>
        <dbReference type="RefSeq" id="XP_075103576.1"/>
    </source>
</evidence>
<reference evidence="1" key="1">
    <citation type="journal article" date="2014" name="Nat. Commun.">
        <title>The tobacco genome sequence and its comparison with those of tomato and potato.</title>
        <authorList>
            <person name="Sierro N."/>
            <person name="Battey J.N."/>
            <person name="Ouadi S."/>
            <person name="Bakaher N."/>
            <person name="Bovet L."/>
            <person name="Willig A."/>
            <person name="Goepfert S."/>
            <person name="Peitsch M.C."/>
            <person name="Ivanov N.V."/>
        </authorList>
    </citation>
    <scope>NUCLEOTIDE SEQUENCE [LARGE SCALE GENOMIC DNA]</scope>
</reference>
<evidence type="ECO:0000313" key="1">
    <source>
        <dbReference type="Proteomes" id="UP000790787"/>
    </source>
</evidence>
<proteinExistence type="predicted"/>
<reference evidence="2" key="2">
    <citation type="submission" date="2025-08" db="UniProtKB">
        <authorList>
            <consortium name="RefSeq"/>
        </authorList>
    </citation>
    <scope>IDENTIFICATION</scope>
    <source>
        <tissue evidence="2">Leaf</tissue>
    </source>
</reference>